<dbReference type="InterPro" id="IPR011990">
    <property type="entry name" value="TPR-like_helical_dom_sf"/>
</dbReference>
<dbReference type="GO" id="GO:0019894">
    <property type="term" value="F:kinesin binding"/>
    <property type="evidence" value="ECO:0007669"/>
    <property type="project" value="TreeGrafter"/>
</dbReference>
<keyword evidence="9" id="KW-0206">Cytoskeleton</keyword>
<dbReference type="GO" id="GO:0005871">
    <property type="term" value="C:kinesin complex"/>
    <property type="evidence" value="ECO:0007669"/>
    <property type="project" value="InterPro"/>
</dbReference>
<sequence length="233" mass="25425">FEEAETLLLQALAIEEGECGADNPRLAGTLDRLGRLYRAWDRAESAELRLKRSLALKEKEAAPQVVAEGLDNLADLYLGLGRYQEAEALYIRLLKVQEEFLPADGLPIAATLTALARCHLGQSRPARAEPPSKRALAIREKVQGPHHPEVAGALDNLGYVCLQLGKFAAAETLYKRSLAIAEQTQVADNLDVAICLENYATVLGKLRKKADAQNLEARAQALRAKLPAEPVLQ</sequence>
<dbReference type="GO" id="GO:0005874">
    <property type="term" value="C:microtubule"/>
    <property type="evidence" value="ECO:0007669"/>
    <property type="project" value="UniProtKB-KW"/>
</dbReference>
<gene>
    <name evidence="11" type="ORF">FJZ00_13750</name>
</gene>
<dbReference type="InterPro" id="IPR002151">
    <property type="entry name" value="Kinesin_light"/>
</dbReference>
<evidence type="ECO:0000256" key="4">
    <source>
        <dbReference type="ARBA" id="ARBA00022701"/>
    </source>
</evidence>
<comment type="caution">
    <text evidence="11">The sequence shown here is derived from an EMBL/GenBank/DDBJ whole genome shotgun (WGS) entry which is preliminary data.</text>
</comment>
<evidence type="ECO:0000313" key="11">
    <source>
        <dbReference type="EMBL" id="MBM3276213.1"/>
    </source>
</evidence>
<evidence type="ECO:0000256" key="7">
    <source>
        <dbReference type="ARBA" id="ARBA00023054"/>
    </source>
</evidence>
<dbReference type="SUPFAM" id="SSF48452">
    <property type="entry name" value="TPR-like"/>
    <property type="match status" value="2"/>
</dbReference>
<dbReference type="PROSITE" id="PS50005">
    <property type="entry name" value="TPR"/>
    <property type="match status" value="1"/>
</dbReference>
<organism evidence="11 12">
    <name type="scientific">Candidatus Tanganyikabacteria bacterium</name>
    <dbReference type="NCBI Taxonomy" id="2961651"/>
    <lineage>
        <taxon>Bacteria</taxon>
        <taxon>Bacillati</taxon>
        <taxon>Candidatus Sericytochromatia</taxon>
        <taxon>Candidatus Tanganyikabacteria</taxon>
    </lineage>
</organism>
<keyword evidence="8" id="KW-0505">Motor protein</keyword>
<accession>A0A938BP98</accession>
<dbReference type="GO" id="GO:0005737">
    <property type="term" value="C:cytoplasm"/>
    <property type="evidence" value="ECO:0007669"/>
    <property type="project" value="TreeGrafter"/>
</dbReference>
<dbReference type="AlphaFoldDB" id="A0A938BP98"/>
<reference evidence="11 12" key="1">
    <citation type="submission" date="2019-03" db="EMBL/GenBank/DDBJ databases">
        <title>Lake Tanganyika Metagenome-Assembled Genomes (MAGs).</title>
        <authorList>
            <person name="Tran P."/>
        </authorList>
    </citation>
    <scope>NUCLEOTIDE SEQUENCE [LARGE SCALE GENOMIC DNA]</scope>
    <source>
        <strain evidence="11">K_DeepCast_65m_m2_236</strain>
    </source>
</reference>
<evidence type="ECO:0000256" key="3">
    <source>
        <dbReference type="ARBA" id="ARBA00022490"/>
    </source>
</evidence>
<dbReference type="SMART" id="SM00028">
    <property type="entry name" value="TPR"/>
    <property type="match status" value="4"/>
</dbReference>
<evidence type="ECO:0000256" key="2">
    <source>
        <dbReference type="ARBA" id="ARBA00009622"/>
    </source>
</evidence>
<dbReference type="Proteomes" id="UP000703893">
    <property type="component" value="Unassembled WGS sequence"/>
</dbReference>
<keyword evidence="4" id="KW-0493">Microtubule</keyword>
<dbReference type="InterPro" id="IPR019734">
    <property type="entry name" value="TPR_rpt"/>
</dbReference>
<proteinExistence type="inferred from homology"/>
<keyword evidence="6 10" id="KW-0802">TPR repeat</keyword>
<dbReference type="PANTHER" id="PTHR45783:SF3">
    <property type="entry name" value="KINESIN LIGHT CHAIN"/>
    <property type="match status" value="1"/>
</dbReference>
<dbReference type="Gene3D" id="1.25.40.10">
    <property type="entry name" value="Tetratricopeptide repeat domain"/>
    <property type="match status" value="2"/>
</dbReference>
<evidence type="ECO:0000313" key="12">
    <source>
        <dbReference type="Proteomes" id="UP000703893"/>
    </source>
</evidence>
<comment type="subcellular location">
    <subcellularLocation>
        <location evidence="1">Cytoplasm</location>
        <location evidence="1">Cytoskeleton</location>
    </subcellularLocation>
</comment>
<keyword evidence="7" id="KW-0175">Coiled coil</keyword>
<feature type="non-terminal residue" evidence="11">
    <location>
        <position position="1"/>
    </location>
</feature>
<evidence type="ECO:0000256" key="5">
    <source>
        <dbReference type="ARBA" id="ARBA00022737"/>
    </source>
</evidence>
<dbReference type="Pfam" id="PF13424">
    <property type="entry name" value="TPR_12"/>
    <property type="match status" value="3"/>
</dbReference>
<name>A0A938BP98_9BACT</name>
<dbReference type="GO" id="GO:0007018">
    <property type="term" value="P:microtubule-based movement"/>
    <property type="evidence" value="ECO:0007669"/>
    <property type="project" value="TreeGrafter"/>
</dbReference>
<keyword evidence="5" id="KW-0677">Repeat</keyword>
<evidence type="ECO:0000256" key="1">
    <source>
        <dbReference type="ARBA" id="ARBA00004245"/>
    </source>
</evidence>
<evidence type="ECO:0000256" key="9">
    <source>
        <dbReference type="ARBA" id="ARBA00023212"/>
    </source>
</evidence>
<evidence type="ECO:0000256" key="6">
    <source>
        <dbReference type="ARBA" id="ARBA00022803"/>
    </source>
</evidence>
<evidence type="ECO:0000256" key="8">
    <source>
        <dbReference type="ARBA" id="ARBA00023175"/>
    </source>
</evidence>
<dbReference type="PANTHER" id="PTHR45783">
    <property type="entry name" value="KINESIN LIGHT CHAIN"/>
    <property type="match status" value="1"/>
</dbReference>
<feature type="repeat" description="TPR" evidence="10">
    <location>
        <begin position="67"/>
        <end position="100"/>
    </location>
</feature>
<keyword evidence="3" id="KW-0963">Cytoplasm</keyword>
<dbReference type="EMBL" id="VGJX01000914">
    <property type="protein sequence ID" value="MBM3276213.1"/>
    <property type="molecule type" value="Genomic_DNA"/>
</dbReference>
<evidence type="ECO:0000256" key="10">
    <source>
        <dbReference type="PROSITE-ProRule" id="PRU00339"/>
    </source>
</evidence>
<comment type="similarity">
    <text evidence="2">Belongs to the kinesin light chain family.</text>
</comment>
<protein>
    <submittedName>
        <fullName evidence="11">Tetratricopeptide repeat protein</fullName>
    </submittedName>
</protein>